<dbReference type="Pfam" id="PF02148">
    <property type="entry name" value="zf-UBP"/>
    <property type="match status" value="1"/>
</dbReference>
<keyword evidence="10" id="KW-0156">Chromatin regulator</keyword>
<evidence type="ECO:0000256" key="5">
    <source>
        <dbReference type="ARBA" id="ARBA00022723"/>
    </source>
</evidence>
<evidence type="ECO:0000256" key="13">
    <source>
        <dbReference type="ARBA" id="ARBA00023242"/>
    </source>
</evidence>
<evidence type="ECO:0000256" key="3">
    <source>
        <dbReference type="ARBA" id="ARBA00007738"/>
    </source>
</evidence>
<dbReference type="GO" id="GO:0006325">
    <property type="term" value="P:chromatin organization"/>
    <property type="evidence" value="ECO:0007669"/>
    <property type="project" value="UniProtKB-KW"/>
</dbReference>
<dbReference type="PANTHER" id="PTHR47665:SF1">
    <property type="entry name" value="HISTONE DEACETYLASE-LIKE PROTEIN"/>
    <property type="match status" value="1"/>
</dbReference>
<evidence type="ECO:0000256" key="9">
    <source>
        <dbReference type="ARBA" id="ARBA00022833"/>
    </source>
</evidence>
<dbReference type="EMBL" id="VIIS01001299">
    <property type="protein sequence ID" value="KAF0300035.1"/>
    <property type="molecule type" value="Genomic_DNA"/>
</dbReference>
<keyword evidence="4" id="KW-0678">Repressor</keyword>
<keyword evidence="11" id="KW-0805">Transcription regulation</keyword>
<dbReference type="InterPro" id="IPR013083">
    <property type="entry name" value="Znf_RING/FYVE/PHD"/>
</dbReference>
<dbReference type="InterPro" id="IPR001607">
    <property type="entry name" value="Znf_UBP"/>
</dbReference>
<comment type="cofactor">
    <cofactor evidence="1">
        <name>Zn(2+)</name>
        <dbReference type="ChEBI" id="CHEBI:29105"/>
    </cofactor>
</comment>
<keyword evidence="8" id="KW-0378">Hydrolase</keyword>
<proteinExistence type="inferred from homology"/>
<dbReference type="SUPFAM" id="SSF57850">
    <property type="entry name" value="RING/U-box"/>
    <property type="match status" value="1"/>
</dbReference>
<evidence type="ECO:0000256" key="1">
    <source>
        <dbReference type="ARBA" id="ARBA00001947"/>
    </source>
</evidence>
<evidence type="ECO:0000256" key="6">
    <source>
        <dbReference type="ARBA" id="ARBA00022737"/>
    </source>
</evidence>
<accession>A0A6A4W0P3</accession>
<feature type="domain" description="UBP-type" evidence="15">
    <location>
        <begin position="2"/>
        <end position="100"/>
    </location>
</feature>
<keyword evidence="13" id="KW-0539">Nucleus</keyword>
<gene>
    <name evidence="16" type="primary">HDAC6</name>
    <name evidence="16" type="ORF">FJT64_027360</name>
</gene>
<dbReference type="PANTHER" id="PTHR47665">
    <property type="entry name" value="HISTONE DEACETYLASE-LIKE PROTEIN"/>
    <property type="match status" value="1"/>
</dbReference>
<evidence type="ECO:0000313" key="17">
    <source>
        <dbReference type="Proteomes" id="UP000440578"/>
    </source>
</evidence>
<comment type="similarity">
    <text evidence="3">Belongs to the histone deacetylase family. HD type 2 subfamily.</text>
</comment>
<dbReference type="GO" id="GO:0008270">
    <property type="term" value="F:zinc ion binding"/>
    <property type="evidence" value="ECO:0007669"/>
    <property type="project" value="UniProtKB-KW"/>
</dbReference>
<dbReference type="SMART" id="SM00290">
    <property type="entry name" value="ZnF_UBP"/>
    <property type="match status" value="1"/>
</dbReference>
<evidence type="ECO:0000256" key="11">
    <source>
        <dbReference type="ARBA" id="ARBA00023015"/>
    </source>
</evidence>
<keyword evidence="7 14" id="KW-0863">Zinc-finger</keyword>
<evidence type="ECO:0000256" key="2">
    <source>
        <dbReference type="ARBA" id="ARBA00004123"/>
    </source>
</evidence>
<dbReference type="OrthoDB" id="6161998at2759"/>
<evidence type="ECO:0000259" key="15">
    <source>
        <dbReference type="PROSITE" id="PS50271"/>
    </source>
</evidence>
<name>A0A6A4W0P3_AMPAM</name>
<dbReference type="GO" id="GO:0016787">
    <property type="term" value="F:hydrolase activity"/>
    <property type="evidence" value="ECO:0007669"/>
    <property type="project" value="UniProtKB-KW"/>
</dbReference>
<evidence type="ECO:0000256" key="4">
    <source>
        <dbReference type="ARBA" id="ARBA00022491"/>
    </source>
</evidence>
<evidence type="ECO:0000256" key="14">
    <source>
        <dbReference type="PROSITE-ProRule" id="PRU00502"/>
    </source>
</evidence>
<evidence type="ECO:0000256" key="12">
    <source>
        <dbReference type="ARBA" id="ARBA00023163"/>
    </source>
</evidence>
<keyword evidence="6" id="KW-0677">Repeat</keyword>
<keyword evidence="9" id="KW-0862">Zinc</keyword>
<keyword evidence="5" id="KW-0479">Metal-binding</keyword>
<evidence type="ECO:0000256" key="7">
    <source>
        <dbReference type="ARBA" id="ARBA00022771"/>
    </source>
</evidence>
<reference evidence="16 17" key="1">
    <citation type="submission" date="2019-07" db="EMBL/GenBank/DDBJ databases">
        <title>Draft genome assembly of a fouling barnacle, Amphibalanus amphitrite (Darwin, 1854): The first reference genome for Thecostraca.</title>
        <authorList>
            <person name="Kim W."/>
        </authorList>
    </citation>
    <scope>NUCLEOTIDE SEQUENCE [LARGE SCALE GENOMIC DNA]</scope>
    <source>
        <strain evidence="16">SNU_AA5</strain>
        <tissue evidence="16">Soma without cirri and trophi</tissue>
    </source>
</reference>
<keyword evidence="17" id="KW-1185">Reference proteome</keyword>
<comment type="caution">
    <text evidence="16">The sequence shown here is derived from an EMBL/GenBank/DDBJ whole genome shotgun (WGS) entry which is preliminary data.</text>
</comment>
<sequence>MAKCDHSEAVQPVPESGVNVSASCEDCGNMDENWVCLHCYKTLCGRFAKEHMLQHSSAAGHQVVLSAADLSTWCYGCDSYVDNDKTQAAKDSAHASKFGN</sequence>
<protein>
    <submittedName>
        <fullName evidence="16">Histone deacetylase 6</fullName>
    </submittedName>
</protein>
<evidence type="ECO:0000313" key="16">
    <source>
        <dbReference type="EMBL" id="KAF0300035.1"/>
    </source>
</evidence>
<organism evidence="16 17">
    <name type="scientific">Amphibalanus amphitrite</name>
    <name type="common">Striped barnacle</name>
    <name type="synonym">Balanus amphitrite</name>
    <dbReference type="NCBI Taxonomy" id="1232801"/>
    <lineage>
        <taxon>Eukaryota</taxon>
        <taxon>Metazoa</taxon>
        <taxon>Ecdysozoa</taxon>
        <taxon>Arthropoda</taxon>
        <taxon>Crustacea</taxon>
        <taxon>Multicrustacea</taxon>
        <taxon>Cirripedia</taxon>
        <taxon>Thoracica</taxon>
        <taxon>Thoracicalcarea</taxon>
        <taxon>Balanomorpha</taxon>
        <taxon>Balanoidea</taxon>
        <taxon>Balanidae</taxon>
        <taxon>Amphibalaninae</taxon>
        <taxon>Amphibalanus</taxon>
    </lineage>
</organism>
<dbReference type="FunFam" id="3.30.40.10:FF:000342">
    <property type="entry name" value="Histone deacetylase 6"/>
    <property type="match status" value="1"/>
</dbReference>
<evidence type="ECO:0000256" key="8">
    <source>
        <dbReference type="ARBA" id="ARBA00022801"/>
    </source>
</evidence>
<keyword evidence="12" id="KW-0804">Transcription</keyword>
<dbReference type="Proteomes" id="UP000440578">
    <property type="component" value="Unassembled WGS sequence"/>
</dbReference>
<dbReference type="PROSITE" id="PS50271">
    <property type="entry name" value="ZF_UBP"/>
    <property type="match status" value="1"/>
</dbReference>
<comment type="subcellular location">
    <subcellularLocation>
        <location evidence="2">Nucleus</location>
    </subcellularLocation>
</comment>
<dbReference type="Gene3D" id="3.30.40.10">
    <property type="entry name" value="Zinc/RING finger domain, C3HC4 (zinc finger)"/>
    <property type="match status" value="1"/>
</dbReference>
<dbReference type="GO" id="GO:0005634">
    <property type="term" value="C:nucleus"/>
    <property type="evidence" value="ECO:0007669"/>
    <property type="project" value="UniProtKB-SubCell"/>
</dbReference>
<evidence type="ECO:0000256" key="10">
    <source>
        <dbReference type="ARBA" id="ARBA00022853"/>
    </source>
</evidence>
<dbReference type="AlphaFoldDB" id="A0A6A4W0P3"/>